<organism evidence="1 2">
    <name type="scientific">Gordonia phage Bantam</name>
    <dbReference type="NCBI Taxonomy" id="1887641"/>
    <lineage>
        <taxon>Viruses</taxon>
        <taxon>Duplodnaviria</taxon>
        <taxon>Heunggongvirae</taxon>
        <taxon>Uroviricota</taxon>
        <taxon>Caudoviricetes</taxon>
        <taxon>Bantamvirus</taxon>
        <taxon>Bantamvirus bantam</taxon>
    </lineage>
</organism>
<dbReference type="KEGG" id="vg:29080347"/>
<dbReference type="RefSeq" id="YP_009287551.1">
    <property type="nucleotide sequence ID" value="NC_031074.1"/>
</dbReference>
<dbReference type="GeneID" id="29080347"/>
<sequence length="85" mass="9274">MADIFDLTEHGLSREDTEKLATTVEQLPPDVKSTKLFLLLVYLKSTVAAIAAQLPDGPERDAAARAIRTVVNYSEAHFMASRGEA</sequence>
<evidence type="ECO:0000313" key="2">
    <source>
        <dbReference type="Proteomes" id="UP000202170"/>
    </source>
</evidence>
<proteinExistence type="predicted"/>
<accession>A0A1B3AYF3</accession>
<evidence type="ECO:0000313" key="1">
    <source>
        <dbReference type="EMBL" id="AOE43772.1"/>
    </source>
</evidence>
<protein>
    <submittedName>
        <fullName evidence="1">Uncharacterized protein</fullName>
    </submittedName>
</protein>
<reference evidence="2" key="1">
    <citation type="submission" date="2016-07" db="EMBL/GenBank/DDBJ databases">
        <authorList>
            <person name="Florea S."/>
            <person name="Webb J.S."/>
            <person name="Jaromczyk J."/>
            <person name="Schardl C.L."/>
        </authorList>
    </citation>
    <scope>NUCLEOTIDE SEQUENCE [LARGE SCALE GENOMIC DNA]</scope>
</reference>
<dbReference type="Proteomes" id="UP000202170">
    <property type="component" value="Segment"/>
</dbReference>
<name>A0A1B3AYF3_9CAUD</name>
<gene>
    <name evidence="1" type="primary">83</name>
    <name evidence="1" type="ORF">SEA_BANTAM_83</name>
</gene>
<dbReference type="EMBL" id="KX557272">
    <property type="protein sequence ID" value="AOE43772.1"/>
    <property type="molecule type" value="Genomic_DNA"/>
</dbReference>
<keyword evidence="2" id="KW-1185">Reference proteome</keyword>